<feature type="domain" description="Dihydroprymidine dehydrogenase" evidence="6">
    <location>
        <begin position="23"/>
        <end position="140"/>
    </location>
</feature>
<dbReference type="Pfam" id="PF07992">
    <property type="entry name" value="Pyr_redox_2"/>
    <property type="match status" value="1"/>
</dbReference>
<keyword evidence="1" id="KW-0028">Amino-acid biosynthesis</keyword>
<dbReference type="InterPro" id="IPR006005">
    <property type="entry name" value="Glut_synth_ssu1"/>
</dbReference>
<reference evidence="8" key="1">
    <citation type="submission" date="2016-10" db="EMBL/GenBank/DDBJ databases">
        <authorList>
            <person name="Varghese N."/>
            <person name="Submissions S."/>
        </authorList>
    </citation>
    <scope>NUCLEOTIDE SEQUENCE [LARGE SCALE GENOMIC DNA]</scope>
    <source>
        <strain evidence="8">DSM 19183</strain>
    </source>
</reference>
<dbReference type="SUPFAM" id="SSF51971">
    <property type="entry name" value="Nucleotide-binding domain"/>
    <property type="match status" value="2"/>
</dbReference>
<dbReference type="RefSeq" id="WP_091479625.1">
    <property type="nucleotide sequence ID" value="NZ_BJYC01000004.1"/>
</dbReference>
<dbReference type="Pfam" id="PF14691">
    <property type="entry name" value="Fer4_20"/>
    <property type="match status" value="1"/>
</dbReference>
<name>A0A1H7IDF9_9LACT</name>
<protein>
    <submittedName>
        <fullName evidence="7">Glutamate synthase (NADPH/NADH) small chain</fullName>
    </submittedName>
</protein>
<dbReference type="SUPFAM" id="SSF46548">
    <property type="entry name" value="alpha-helical ferredoxin"/>
    <property type="match status" value="1"/>
</dbReference>
<dbReference type="InterPro" id="IPR023753">
    <property type="entry name" value="FAD/NAD-binding_dom"/>
</dbReference>
<dbReference type="GO" id="GO:0016639">
    <property type="term" value="F:oxidoreductase activity, acting on the CH-NH2 group of donors, NAD or NADP as acceptor"/>
    <property type="evidence" value="ECO:0007669"/>
    <property type="project" value="InterPro"/>
</dbReference>
<sequence length="498" mass="55681">MGKKTGFMEINREYVKERDPKERIEDWKEYKSRIPDDQAQRQGARCMDCSIPYCSMGTTIDGSTTGCPVYNLIPEWNDLVYKGRWKDALDRLLKTNNFPEFTGRVCPAPCEGSCTVAISDDAVAIKDIERSIIDKGFEMGWIQPRIPSSRTGKEVAIIGSGPAGLSAADQLNQVGHQVTVFEKNSRAGGLLTYGIPNMKLEKHVVQRRIDLLEEEGIRFILNTEVGKDISAEEIEDQFDSVIVCTGAEKPFDLPIDGRDLKGVHFAMDYLTQSVKETIGESETDEDLNAKGKNVIVIGSGDTGADCVATAIRQGAKSVTQFARSLQFPFKRENLNAWPAYPKVFTLEYGHEEAEKLYGKDIREYQIQTRAFLGTEEGVLKGLYTERARKVRDEERRIFVYEEVPDSGQEWEADLVLLAIGFEGAEKNLLTQFGIQTDRGVIDAEYGRFETSREGIFAAGDARRGQSLIVWAINEGREAAYQVDQYLMGKTVLPTVLTG</sequence>
<evidence type="ECO:0000259" key="6">
    <source>
        <dbReference type="Pfam" id="PF14691"/>
    </source>
</evidence>
<dbReference type="PRINTS" id="PR00419">
    <property type="entry name" value="ADXRDTASE"/>
</dbReference>
<keyword evidence="2" id="KW-0560">Oxidoreductase</keyword>
<dbReference type="InterPro" id="IPR028261">
    <property type="entry name" value="DPD_II"/>
</dbReference>
<dbReference type="PANTHER" id="PTHR43100">
    <property type="entry name" value="GLUTAMATE SYNTHASE [NADPH] SMALL CHAIN"/>
    <property type="match status" value="1"/>
</dbReference>
<feature type="domain" description="FAD/NAD(P)-binding" evidence="5">
    <location>
        <begin position="154"/>
        <end position="475"/>
    </location>
</feature>
<dbReference type="NCBIfam" id="TIGR01317">
    <property type="entry name" value="GOGAT_sm_gam"/>
    <property type="match status" value="1"/>
</dbReference>
<accession>A0A1H7IDF9</accession>
<dbReference type="InterPro" id="IPR036188">
    <property type="entry name" value="FAD/NAD-bd_sf"/>
</dbReference>
<evidence type="ECO:0000256" key="3">
    <source>
        <dbReference type="ARBA" id="ARBA00023164"/>
    </source>
</evidence>
<dbReference type="Proteomes" id="UP000199081">
    <property type="component" value="Unassembled WGS sequence"/>
</dbReference>
<gene>
    <name evidence="7" type="ORF">SAMN04488099_10473</name>
</gene>
<keyword evidence="8" id="KW-1185">Reference proteome</keyword>
<dbReference type="AlphaFoldDB" id="A0A1H7IDF9"/>
<evidence type="ECO:0000313" key="8">
    <source>
        <dbReference type="Proteomes" id="UP000199081"/>
    </source>
</evidence>
<organism evidence="7 8">
    <name type="scientific">Alkalibacterium pelagium</name>
    <dbReference type="NCBI Taxonomy" id="426702"/>
    <lineage>
        <taxon>Bacteria</taxon>
        <taxon>Bacillati</taxon>
        <taxon>Bacillota</taxon>
        <taxon>Bacilli</taxon>
        <taxon>Lactobacillales</taxon>
        <taxon>Carnobacteriaceae</taxon>
        <taxon>Alkalibacterium</taxon>
    </lineage>
</organism>
<dbReference type="GO" id="GO:0051536">
    <property type="term" value="F:iron-sulfur cluster binding"/>
    <property type="evidence" value="ECO:0007669"/>
    <property type="project" value="InterPro"/>
</dbReference>
<dbReference type="Gene3D" id="1.10.1060.10">
    <property type="entry name" value="Alpha-helical ferredoxin"/>
    <property type="match status" value="1"/>
</dbReference>
<comment type="pathway">
    <text evidence="4">Amino-acid biosynthesis.</text>
</comment>
<dbReference type="STRING" id="426702.SAMN04488099_10473"/>
<dbReference type="InterPro" id="IPR051394">
    <property type="entry name" value="Glutamate_Synthase"/>
</dbReference>
<dbReference type="InterPro" id="IPR009051">
    <property type="entry name" value="Helical_ferredxn"/>
</dbReference>
<keyword evidence="3" id="KW-0314">Glutamate biosynthesis</keyword>
<dbReference type="GO" id="GO:0006537">
    <property type="term" value="P:glutamate biosynthetic process"/>
    <property type="evidence" value="ECO:0007669"/>
    <property type="project" value="UniProtKB-KW"/>
</dbReference>
<evidence type="ECO:0000256" key="1">
    <source>
        <dbReference type="ARBA" id="ARBA00022605"/>
    </source>
</evidence>
<dbReference type="OrthoDB" id="9803192at2"/>
<dbReference type="EMBL" id="FNZU01000004">
    <property type="protein sequence ID" value="SEK59767.1"/>
    <property type="molecule type" value="Genomic_DNA"/>
</dbReference>
<dbReference type="Gene3D" id="3.50.50.60">
    <property type="entry name" value="FAD/NAD(P)-binding domain"/>
    <property type="match status" value="3"/>
</dbReference>
<dbReference type="PANTHER" id="PTHR43100:SF1">
    <property type="entry name" value="GLUTAMATE SYNTHASE [NADPH] SMALL CHAIN"/>
    <property type="match status" value="1"/>
</dbReference>
<evidence type="ECO:0000256" key="4">
    <source>
        <dbReference type="ARBA" id="ARBA00029440"/>
    </source>
</evidence>
<evidence type="ECO:0000259" key="5">
    <source>
        <dbReference type="Pfam" id="PF07992"/>
    </source>
</evidence>
<proteinExistence type="predicted"/>
<evidence type="ECO:0000256" key="2">
    <source>
        <dbReference type="ARBA" id="ARBA00023002"/>
    </source>
</evidence>
<evidence type="ECO:0000313" key="7">
    <source>
        <dbReference type="EMBL" id="SEK59767.1"/>
    </source>
</evidence>